<feature type="chain" id="PRO_5045168186" description="PKD domain-containing protein" evidence="1">
    <location>
        <begin position="21"/>
        <end position="792"/>
    </location>
</feature>
<dbReference type="SUPFAM" id="SSF49299">
    <property type="entry name" value="PKD domain"/>
    <property type="match status" value="1"/>
</dbReference>
<dbReference type="InterPro" id="IPR022409">
    <property type="entry name" value="PKD/Chitinase_dom"/>
</dbReference>
<dbReference type="Proteomes" id="UP001519863">
    <property type="component" value="Unassembled WGS sequence"/>
</dbReference>
<gene>
    <name evidence="3" type="ORF">KZ829_40650</name>
</gene>
<organism evidence="3 4">
    <name type="scientific">Actinoplanes hulinensis</name>
    <dbReference type="NCBI Taxonomy" id="1144547"/>
    <lineage>
        <taxon>Bacteria</taxon>
        <taxon>Bacillati</taxon>
        <taxon>Actinomycetota</taxon>
        <taxon>Actinomycetes</taxon>
        <taxon>Micromonosporales</taxon>
        <taxon>Micromonosporaceae</taxon>
        <taxon>Actinoplanes</taxon>
    </lineage>
</organism>
<dbReference type="CDD" id="cd00146">
    <property type="entry name" value="PKD"/>
    <property type="match status" value="1"/>
</dbReference>
<dbReference type="InterPro" id="IPR013783">
    <property type="entry name" value="Ig-like_fold"/>
</dbReference>
<sequence length="792" mass="85439">MASVLSVLVLSFGFTGVAQAAPAEPAPASGGQYRLTSLKSSQEAQTTRSKTSATAVDPAETIHRGQYAKTGASLRAPSTTIEQCAADEWADRSGGFVIDHFNWCHTVVYSTELEVCQIRIFVCVRSQEIGDISWRMTTKGEGWDATQPALDPRYSQISFTTRIHDIQTDNPMLDAMVLKLNLVCDGNGAPCLHQLGDDEEPRTIAEWKHNSDTVFRYQSDPGYGLGVDKISYFDFHIKSTASYPAANTVADDTGDNGYRCDEATYLQGDRGCVFDRVSELFPMAMDEYQNYRKAALHIYDAMYQPQNTRPVLEGKKVAGDPFADQPRPLHRIYEPYDATIVRDNNNEAVRTCREWWGADYSQGGQFECDEYPFKSTYQGASQSNGHYSARVIDGSDNASGGAVLGGWYESQRILHNDPFYVLLGFTGTGGGGGGGGVIPDSAPTVNAGEDITTDEGAPGTLRGAVHDFEGAPSARWTYRVTSGRDGMSCTLATPERPVTRITCNDEGTVEVTLTADDGLNTPVSDRATVTVRNAPPSVRINGPDPWQVFKAGAAVNLNAPFTDPGVLDTHTCSVRWDDGGDADTYPAESHTCDRRHTFAHAGMYTISVTVTDDGGASDTATTMIVVYDPEAGFVNADGAFTSAASAWAAKPTAGWMSFHLAGNYYHTDTVTGTASAYLANTNLRLDAGNKGLEWLVVTPDGKVAARGKATVNGQSGYGFVYYGYDGCTTGRAGQCQAGDDRFRLVIWPLSSGDHPGNETWYDNRPEAGYDVDVTEPQDLTSGAVTIHPVTGP</sequence>
<dbReference type="PROSITE" id="PS50093">
    <property type="entry name" value="PKD"/>
    <property type="match status" value="1"/>
</dbReference>
<evidence type="ECO:0000313" key="4">
    <source>
        <dbReference type="Proteomes" id="UP001519863"/>
    </source>
</evidence>
<comment type="caution">
    <text evidence="3">The sequence shown here is derived from an EMBL/GenBank/DDBJ whole genome shotgun (WGS) entry which is preliminary data.</text>
</comment>
<dbReference type="InterPro" id="IPR029476">
    <property type="entry name" value="DNase_NucA_NucB"/>
</dbReference>
<dbReference type="RefSeq" id="WP_220149170.1">
    <property type="nucleotide sequence ID" value="NZ_JAHXZI010000036.1"/>
</dbReference>
<protein>
    <recommendedName>
        <fullName evidence="2">PKD domain-containing protein</fullName>
    </recommendedName>
</protein>
<evidence type="ECO:0000259" key="2">
    <source>
        <dbReference type="PROSITE" id="PS50093"/>
    </source>
</evidence>
<dbReference type="InterPro" id="IPR000601">
    <property type="entry name" value="PKD_dom"/>
</dbReference>
<accession>A0ABS7BGL4</accession>
<dbReference type="EMBL" id="JAHXZI010000036">
    <property type="protein sequence ID" value="MBW6440052.1"/>
    <property type="molecule type" value="Genomic_DNA"/>
</dbReference>
<dbReference type="Pfam" id="PF18911">
    <property type="entry name" value="PKD_4"/>
    <property type="match status" value="1"/>
</dbReference>
<feature type="domain" description="PKD" evidence="2">
    <location>
        <begin position="542"/>
        <end position="633"/>
    </location>
</feature>
<proteinExistence type="predicted"/>
<name>A0ABS7BGL4_9ACTN</name>
<feature type="signal peptide" evidence="1">
    <location>
        <begin position="1"/>
        <end position="20"/>
    </location>
</feature>
<keyword evidence="4" id="KW-1185">Reference proteome</keyword>
<reference evidence="3 4" key="1">
    <citation type="journal article" date="2013" name="Antonie Van Leeuwenhoek">
        <title>Actinoplanes hulinensis sp. nov., a novel actinomycete isolated from soybean root (Glycine max (L.) Merr).</title>
        <authorList>
            <person name="Shen Y."/>
            <person name="Liu C."/>
            <person name="Wang X."/>
            <person name="Zhao J."/>
            <person name="Jia F."/>
            <person name="Zhang Y."/>
            <person name="Wang L."/>
            <person name="Yang D."/>
            <person name="Xiang W."/>
        </authorList>
    </citation>
    <scope>NUCLEOTIDE SEQUENCE [LARGE SCALE GENOMIC DNA]</scope>
    <source>
        <strain evidence="3 4">NEAU-M9</strain>
    </source>
</reference>
<evidence type="ECO:0000256" key="1">
    <source>
        <dbReference type="SAM" id="SignalP"/>
    </source>
</evidence>
<dbReference type="Gene3D" id="2.60.40.10">
    <property type="entry name" value="Immunoglobulins"/>
    <property type="match status" value="2"/>
</dbReference>
<dbReference type="InterPro" id="IPR035986">
    <property type="entry name" value="PKD_dom_sf"/>
</dbReference>
<dbReference type="SMART" id="SM00089">
    <property type="entry name" value="PKD"/>
    <property type="match status" value="1"/>
</dbReference>
<dbReference type="Pfam" id="PF14040">
    <property type="entry name" value="DNase_NucA_NucB"/>
    <property type="match status" value="1"/>
</dbReference>
<keyword evidence="1" id="KW-0732">Signal</keyword>
<evidence type="ECO:0000313" key="3">
    <source>
        <dbReference type="EMBL" id="MBW6440052.1"/>
    </source>
</evidence>